<protein>
    <submittedName>
        <fullName evidence="8">Peptide ABC transporter substrate-binding protein</fullName>
    </submittedName>
</protein>
<dbReference type="Proteomes" id="UP000674938">
    <property type="component" value="Unassembled WGS sequence"/>
</dbReference>
<dbReference type="Gene3D" id="3.40.190.10">
    <property type="entry name" value="Periplasmic binding protein-like II"/>
    <property type="match status" value="1"/>
</dbReference>
<evidence type="ECO:0000256" key="1">
    <source>
        <dbReference type="ARBA" id="ARBA00004193"/>
    </source>
</evidence>
<keyword evidence="5" id="KW-0571">Peptide transport</keyword>
<comment type="similarity">
    <text evidence="2">Belongs to the bacterial solute-binding protein 5 family.</text>
</comment>
<evidence type="ECO:0000256" key="5">
    <source>
        <dbReference type="ARBA" id="ARBA00022856"/>
    </source>
</evidence>
<dbReference type="InterPro" id="IPR030678">
    <property type="entry name" value="Peptide/Ni-bd"/>
</dbReference>
<proteinExistence type="inferred from homology"/>
<sequence>MKKRVAALFSCLVAFGVVGCGKSAEPEKQRVVNLMEINEISSMDSANAFDGGSFIAITQVMEGLYNLDEEDQPIPGVAAAEPEVSQDGLTYTVKLRENAKWSDGSTVVADDFVFAWQKVVDPEFGSNSSILISGIIKNAEAIIQGQKKISELGVKAVDDHTLEIQLEQPIPYFQSVLTFPTLFPQKREYVERAGKKYAQDSEHLLYNGPFELAEWDGTGQTWQYLKNLEYWEPTTTNVDKIAVQVVKETDLGVKLYENGELDRAVLSGEFSQQYQQDSAYTSSLDSWVHYLSLNQQKAGKETIFLNGNIRKALSLAIDKEHIVTNILKNGSQVLNGYIPAEFVRNPETQLDFRQENGELMVRDQVKARADWQLGMEELGLKEVEVSLVGSDQDENKGISEYLQFVLEEQFPGLTVKIQLMPEKNLLAAKEQGDYDILLTRSGPDYQDPLTFLDSYRTGNWGNSSGYSNQSYDQQLSEADALTTQVAKRWQAMLKAEQILVNDGAMVPLYQSANTALQRESLTGLVHHLFGPPNSYRKLQLN</sequence>
<dbReference type="SUPFAM" id="SSF53850">
    <property type="entry name" value="Periplasmic binding protein-like II"/>
    <property type="match status" value="1"/>
</dbReference>
<dbReference type="EMBL" id="JAEEGA010000020">
    <property type="protein sequence ID" value="MBP1043923.1"/>
    <property type="molecule type" value="Genomic_DNA"/>
</dbReference>
<dbReference type="PANTHER" id="PTHR30290">
    <property type="entry name" value="PERIPLASMIC BINDING COMPONENT OF ABC TRANSPORTER"/>
    <property type="match status" value="1"/>
</dbReference>
<dbReference type="PROSITE" id="PS51257">
    <property type="entry name" value="PROKAR_LIPOPROTEIN"/>
    <property type="match status" value="1"/>
</dbReference>
<dbReference type="GO" id="GO:0043190">
    <property type="term" value="C:ATP-binding cassette (ABC) transporter complex"/>
    <property type="evidence" value="ECO:0007669"/>
    <property type="project" value="InterPro"/>
</dbReference>
<name>A0A940PH99_9ENTE</name>
<keyword evidence="9" id="KW-1185">Reference proteome</keyword>
<dbReference type="FunFam" id="3.90.76.10:FF:000001">
    <property type="entry name" value="Oligopeptide ABC transporter substrate-binding protein"/>
    <property type="match status" value="1"/>
</dbReference>
<dbReference type="InterPro" id="IPR039424">
    <property type="entry name" value="SBP_5"/>
</dbReference>
<evidence type="ECO:0000313" key="9">
    <source>
        <dbReference type="Proteomes" id="UP000674938"/>
    </source>
</evidence>
<dbReference type="GO" id="GO:0015833">
    <property type="term" value="P:peptide transport"/>
    <property type="evidence" value="ECO:0007669"/>
    <property type="project" value="UniProtKB-KW"/>
</dbReference>
<dbReference type="Pfam" id="PF00496">
    <property type="entry name" value="SBP_bac_5"/>
    <property type="match status" value="1"/>
</dbReference>
<gene>
    <name evidence="8" type="ORF">I6N95_23110</name>
</gene>
<dbReference type="InterPro" id="IPR000914">
    <property type="entry name" value="SBP_5_dom"/>
</dbReference>
<accession>A0A940PH99</accession>
<dbReference type="Gene3D" id="3.10.105.10">
    <property type="entry name" value="Dipeptide-binding Protein, Domain 3"/>
    <property type="match status" value="1"/>
</dbReference>
<evidence type="ECO:0000256" key="6">
    <source>
        <dbReference type="SAM" id="SignalP"/>
    </source>
</evidence>
<dbReference type="GO" id="GO:1904680">
    <property type="term" value="F:peptide transmembrane transporter activity"/>
    <property type="evidence" value="ECO:0007669"/>
    <property type="project" value="TreeGrafter"/>
</dbReference>
<feature type="signal peptide" evidence="6">
    <location>
        <begin position="1"/>
        <end position="19"/>
    </location>
</feature>
<dbReference type="AlphaFoldDB" id="A0A940PH99"/>
<evidence type="ECO:0000313" key="8">
    <source>
        <dbReference type="EMBL" id="MBP1043923.1"/>
    </source>
</evidence>
<dbReference type="GO" id="GO:0030288">
    <property type="term" value="C:outer membrane-bounded periplasmic space"/>
    <property type="evidence" value="ECO:0007669"/>
    <property type="project" value="UniProtKB-ARBA"/>
</dbReference>
<evidence type="ECO:0000259" key="7">
    <source>
        <dbReference type="Pfam" id="PF00496"/>
    </source>
</evidence>
<dbReference type="PROSITE" id="PS01040">
    <property type="entry name" value="SBP_BACTERIAL_5"/>
    <property type="match status" value="1"/>
</dbReference>
<feature type="chain" id="PRO_5038733343" evidence="6">
    <location>
        <begin position="20"/>
        <end position="541"/>
    </location>
</feature>
<comment type="caution">
    <text evidence="8">The sequence shown here is derived from an EMBL/GenBank/DDBJ whole genome shotgun (WGS) entry which is preliminary data.</text>
</comment>
<dbReference type="PANTHER" id="PTHR30290:SF10">
    <property type="entry name" value="PERIPLASMIC OLIGOPEPTIDE-BINDING PROTEIN-RELATED"/>
    <property type="match status" value="1"/>
</dbReference>
<dbReference type="Gene3D" id="3.90.76.10">
    <property type="entry name" value="Dipeptide-binding Protein, Domain 1"/>
    <property type="match status" value="1"/>
</dbReference>
<dbReference type="FunFam" id="3.10.105.10:FF:000001">
    <property type="entry name" value="Oligopeptide ABC transporter, oligopeptide-binding protein"/>
    <property type="match status" value="1"/>
</dbReference>
<evidence type="ECO:0000256" key="2">
    <source>
        <dbReference type="ARBA" id="ARBA00005695"/>
    </source>
</evidence>
<dbReference type="PIRSF" id="PIRSF002741">
    <property type="entry name" value="MppA"/>
    <property type="match status" value="1"/>
</dbReference>
<organism evidence="8 9">
    <name type="scientific">Vagococcus allomyrinae</name>
    <dbReference type="NCBI Taxonomy" id="2794353"/>
    <lineage>
        <taxon>Bacteria</taxon>
        <taxon>Bacillati</taxon>
        <taxon>Bacillota</taxon>
        <taxon>Bacilli</taxon>
        <taxon>Lactobacillales</taxon>
        <taxon>Enterococcaceae</taxon>
        <taxon>Vagococcus</taxon>
    </lineage>
</organism>
<keyword evidence="4 6" id="KW-0732">Signal</keyword>
<feature type="domain" description="Solute-binding protein family 5" evidence="7">
    <location>
        <begin position="73"/>
        <end position="461"/>
    </location>
</feature>
<comment type="subcellular location">
    <subcellularLocation>
        <location evidence="1">Cell membrane</location>
        <topology evidence="1">Lipid-anchor</topology>
    </subcellularLocation>
</comment>
<dbReference type="InterPro" id="IPR023765">
    <property type="entry name" value="SBP_5_CS"/>
</dbReference>
<dbReference type="RefSeq" id="WP_209531886.1">
    <property type="nucleotide sequence ID" value="NZ_JAEEGA010000020.1"/>
</dbReference>
<evidence type="ECO:0000256" key="4">
    <source>
        <dbReference type="ARBA" id="ARBA00022729"/>
    </source>
</evidence>
<evidence type="ECO:0000256" key="3">
    <source>
        <dbReference type="ARBA" id="ARBA00022448"/>
    </source>
</evidence>
<dbReference type="CDD" id="cd08504">
    <property type="entry name" value="PBP2_OppA"/>
    <property type="match status" value="1"/>
</dbReference>
<keyword evidence="5" id="KW-0653">Protein transport</keyword>
<reference evidence="8" key="1">
    <citation type="submission" date="2020-12" db="EMBL/GenBank/DDBJ databases">
        <title>Vagococcus allomyrinae sp. nov. and Enterococcus lavae sp. nov., isolated from the larvae of Allomyrina dichotoma.</title>
        <authorList>
            <person name="Lee S.D."/>
        </authorList>
    </citation>
    <scope>NUCLEOTIDE SEQUENCE</scope>
    <source>
        <strain evidence="8">BWB3-3</strain>
    </source>
</reference>
<keyword evidence="3" id="KW-0813">Transport</keyword>